<evidence type="ECO:0000313" key="2">
    <source>
        <dbReference type="EMBL" id="MDT0484609.1"/>
    </source>
</evidence>
<organism evidence="2 3">
    <name type="scientific">Streptomyces doebereineriae</name>
    <dbReference type="NCBI Taxonomy" id="3075528"/>
    <lineage>
        <taxon>Bacteria</taxon>
        <taxon>Bacillati</taxon>
        <taxon>Actinomycetota</taxon>
        <taxon>Actinomycetes</taxon>
        <taxon>Kitasatosporales</taxon>
        <taxon>Streptomycetaceae</taxon>
        <taxon>Streptomyces</taxon>
    </lineage>
</organism>
<proteinExistence type="predicted"/>
<dbReference type="Proteomes" id="UP001183824">
    <property type="component" value="Unassembled WGS sequence"/>
</dbReference>
<evidence type="ECO:0000256" key="1">
    <source>
        <dbReference type="SAM" id="MobiDB-lite"/>
    </source>
</evidence>
<keyword evidence="3" id="KW-1185">Reference proteome</keyword>
<dbReference type="RefSeq" id="WP_311717459.1">
    <property type="nucleotide sequence ID" value="NZ_JAVREZ010000012.1"/>
</dbReference>
<comment type="caution">
    <text evidence="2">The sequence shown here is derived from an EMBL/GenBank/DDBJ whole genome shotgun (WGS) entry which is preliminary data.</text>
</comment>
<sequence length="63" mass="6544">MEVTGVGIAAFVAFVLAPGLSSVLKSVAFRIRASGKAELLRAGGESTRQLSDGRRAGKRGRRG</sequence>
<evidence type="ECO:0000313" key="3">
    <source>
        <dbReference type="Proteomes" id="UP001183824"/>
    </source>
</evidence>
<dbReference type="EMBL" id="JAVREZ010000012">
    <property type="protein sequence ID" value="MDT0484609.1"/>
    <property type="molecule type" value="Genomic_DNA"/>
</dbReference>
<name>A0ABU2VGB3_9ACTN</name>
<protein>
    <submittedName>
        <fullName evidence="2">Uncharacterized protein</fullName>
    </submittedName>
</protein>
<accession>A0ABU2VGB3</accession>
<feature type="region of interest" description="Disordered" evidence="1">
    <location>
        <begin position="41"/>
        <end position="63"/>
    </location>
</feature>
<gene>
    <name evidence="2" type="ORF">RNB18_31240</name>
</gene>
<reference evidence="3" key="1">
    <citation type="submission" date="2023-07" db="EMBL/GenBank/DDBJ databases">
        <title>30 novel species of actinomycetes from the DSMZ collection.</title>
        <authorList>
            <person name="Nouioui I."/>
        </authorList>
    </citation>
    <scope>NUCLEOTIDE SEQUENCE [LARGE SCALE GENOMIC DNA]</scope>
    <source>
        <strain evidence="3">DSM 41640</strain>
    </source>
</reference>